<evidence type="ECO:0000313" key="1">
    <source>
        <dbReference type="EMBL" id="MDZ5455214.1"/>
    </source>
</evidence>
<keyword evidence="1" id="KW-0614">Plasmid</keyword>
<gene>
    <name evidence="1" type="ORF">SM757_01375</name>
</gene>
<proteinExistence type="predicted"/>
<protein>
    <submittedName>
        <fullName evidence="1">Uncharacterized protein</fullName>
    </submittedName>
</protein>
<sequence length="58" mass="6340">MQAHRLAREQVRQHGVAGQHVAAVGLIYFQCQARVAQYQLDARRALAEASQSLTAHAG</sequence>
<reference evidence="1 2" key="1">
    <citation type="submission" date="2023-11" db="EMBL/GenBank/DDBJ databases">
        <title>Draft genome of Azohydromonas lata strain H1 (DSM1123), a polyhydroxyalkanoate producer.</title>
        <authorList>
            <person name="Traversa D."/>
            <person name="D'Addabbo P."/>
            <person name="Pazzani C."/>
            <person name="Manzari C."/>
            <person name="Chiara M."/>
            <person name="Scrascia M."/>
        </authorList>
    </citation>
    <scope>NUCLEOTIDE SEQUENCE [LARGE SCALE GENOMIC DNA]</scope>
    <source>
        <strain evidence="1 2">H1</strain>
        <plasmid evidence="1">unnamed</plasmid>
    </source>
</reference>
<dbReference type="EMBL" id="JAXOJX010000001">
    <property type="protein sequence ID" value="MDZ5455214.1"/>
    <property type="molecule type" value="Genomic_DNA"/>
</dbReference>
<dbReference type="Proteomes" id="UP001293718">
    <property type="component" value="Unassembled WGS sequence"/>
</dbReference>
<accession>A0ABU5I8P2</accession>
<organism evidence="1 2">
    <name type="scientific">Azohydromonas lata</name>
    <dbReference type="NCBI Taxonomy" id="45677"/>
    <lineage>
        <taxon>Bacteria</taxon>
        <taxon>Pseudomonadati</taxon>
        <taxon>Pseudomonadota</taxon>
        <taxon>Betaproteobacteria</taxon>
        <taxon>Burkholderiales</taxon>
        <taxon>Sphaerotilaceae</taxon>
        <taxon>Azohydromonas</taxon>
    </lineage>
</organism>
<comment type="caution">
    <text evidence="1">The sequence shown here is derived from an EMBL/GenBank/DDBJ whole genome shotgun (WGS) entry which is preliminary data.</text>
</comment>
<evidence type="ECO:0000313" key="2">
    <source>
        <dbReference type="Proteomes" id="UP001293718"/>
    </source>
</evidence>
<dbReference type="RefSeq" id="WP_322463910.1">
    <property type="nucleotide sequence ID" value="NZ_JAXOJX010000001.1"/>
</dbReference>
<keyword evidence="2" id="KW-1185">Reference proteome</keyword>
<geneLocation type="plasmid" evidence="1">
    <name>unnamed</name>
</geneLocation>
<name>A0ABU5I8P2_9BURK</name>